<feature type="non-terminal residue" evidence="2">
    <location>
        <position position="1"/>
    </location>
</feature>
<dbReference type="Proteomes" id="UP000238274">
    <property type="component" value="Unassembled WGS sequence"/>
</dbReference>
<keyword evidence="1" id="KW-0472">Membrane</keyword>
<keyword evidence="1" id="KW-1133">Transmembrane helix</keyword>
<evidence type="ECO:0000313" key="3">
    <source>
        <dbReference type="Proteomes" id="UP000238274"/>
    </source>
</evidence>
<reference evidence="3" key="3">
    <citation type="journal article" date="2018" name="Mol. Plant Microbe Interact.">
        <title>Genome sequence resources for the wheat stripe rust pathogen (Puccinia striiformis f. sp. tritici) and the barley stripe rust pathogen (Puccinia striiformis f. sp. hordei).</title>
        <authorList>
            <person name="Xia C."/>
            <person name="Wang M."/>
            <person name="Yin C."/>
            <person name="Cornejo O.E."/>
            <person name="Hulbert S.H."/>
            <person name="Chen X."/>
        </authorList>
    </citation>
    <scope>NUCLEOTIDE SEQUENCE [LARGE SCALE GENOMIC DNA]</scope>
    <source>
        <strain evidence="3">93TX-2</strain>
    </source>
</reference>
<comment type="caution">
    <text evidence="2">The sequence shown here is derived from an EMBL/GenBank/DDBJ whole genome shotgun (WGS) entry which is preliminary data.</text>
</comment>
<reference evidence="3" key="2">
    <citation type="journal article" date="2018" name="BMC Genomics">
        <title>Genomic insights into host adaptation between the wheat stripe rust pathogen (Puccinia striiformis f. sp. tritici) and the barley stripe rust pathogen (Puccinia striiformis f. sp. hordei).</title>
        <authorList>
            <person name="Xia C."/>
            <person name="Wang M."/>
            <person name="Yin C."/>
            <person name="Cornejo O.E."/>
            <person name="Hulbert S.H."/>
            <person name="Chen X."/>
        </authorList>
    </citation>
    <scope>NUCLEOTIDE SEQUENCE [LARGE SCALE GENOMIC DNA]</scope>
    <source>
        <strain evidence="3">93TX-2</strain>
    </source>
</reference>
<organism evidence="2 3">
    <name type="scientific">Puccinia striiformis</name>
    <dbReference type="NCBI Taxonomy" id="27350"/>
    <lineage>
        <taxon>Eukaryota</taxon>
        <taxon>Fungi</taxon>
        <taxon>Dikarya</taxon>
        <taxon>Basidiomycota</taxon>
        <taxon>Pucciniomycotina</taxon>
        <taxon>Pucciniomycetes</taxon>
        <taxon>Pucciniales</taxon>
        <taxon>Pucciniaceae</taxon>
        <taxon>Puccinia</taxon>
    </lineage>
</organism>
<reference evidence="2 3" key="1">
    <citation type="submission" date="2017-12" db="EMBL/GenBank/DDBJ databases">
        <title>Gene loss provides genomic basis for host adaptation in cereal stripe rust fungi.</title>
        <authorList>
            <person name="Xia C."/>
        </authorList>
    </citation>
    <scope>NUCLEOTIDE SEQUENCE [LARGE SCALE GENOMIC DNA]</scope>
    <source>
        <strain evidence="2 3">93TX-2</strain>
    </source>
</reference>
<keyword evidence="1" id="KW-0812">Transmembrane</keyword>
<dbReference type="AlphaFoldDB" id="A0A2S4UJT7"/>
<gene>
    <name evidence="2" type="ORF">PSHT_14497</name>
</gene>
<evidence type="ECO:0000256" key="1">
    <source>
        <dbReference type="SAM" id="Phobius"/>
    </source>
</evidence>
<protein>
    <submittedName>
        <fullName evidence="2">Uncharacterized protein</fullName>
    </submittedName>
</protein>
<keyword evidence="3" id="KW-1185">Reference proteome</keyword>
<feature type="transmembrane region" description="Helical" evidence="1">
    <location>
        <begin position="27"/>
        <end position="45"/>
    </location>
</feature>
<accession>A0A2S4UJT7</accession>
<name>A0A2S4UJT7_9BASI</name>
<feature type="non-terminal residue" evidence="2">
    <location>
        <position position="91"/>
    </location>
</feature>
<dbReference type="EMBL" id="PKSM01000328">
    <property type="protein sequence ID" value="POV97573.1"/>
    <property type="molecule type" value="Genomic_DNA"/>
</dbReference>
<evidence type="ECO:0000313" key="2">
    <source>
        <dbReference type="EMBL" id="POV97573.1"/>
    </source>
</evidence>
<proteinExistence type="predicted"/>
<dbReference type="VEuPathDB" id="FungiDB:PSHT_14497"/>
<feature type="transmembrane region" description="Helical" evidence="1">
    <location>
        <begin position="65"/>
        <end position="89"/>
    </location>
</feature>
<sequence>FLPGLTAFISSTTSSNNLKDNQLIRPTFPLTIFFCFSQPSFLVFLDNVFDIKWKFKLSLFLDSLFMLHWLGVLILLFLKSLAFVICLLFKH</sequence>